<evidence type="ECO:0000256" key="2">
    <source>
        <dbReference type="ARBA" id="ARBA00023125"/>
    </source>
</evidence>
<dbReference type="PROSITE" id="PS51118">
    <property type="entry name" value="HTH_HXLR"/>
    <property type="match status" value="1"/>
</dbReference>
<keyword evidence="3" id="KW-0804">Transcription</keyword>
<dbReference type="Gene3D" id="1.10.10.10">
    <property type="entry name" value="Winged helix-like DNA-binding domain superfamily/Winged helix DNA-binding domain"/>
    <property type="match status" value="1"/>
</dbReference>
<dbReference type="Pfam" id="PF01638">
    <property type="entry name" value="HxlR"/>
    <property type="match status" value="1"/>
</dbReference>
<evidence type="ECO:0000313" key="5">
    <source>
        <dbReference type="EMBL" id="BBO24746.1"/>
    </source>
</evidence>
<dbReference type="KEGG" id="npy:NPRO_23410"/>
<dbReference type="EMBL" id="AP021858">
    <property type="protein sequence ID" value="BBO24746.1"/>
    <property type="molecule type" value="Genomic_DNA"/>
</dbReference>
<dbReference type="PANTHER" id="PTHR33204">
    <property type="entry name" value="TRANSCRIPTIONAL REGULATOR, MARR FAMILY"/>
    <property type="match status" value="1"/>
</dbReference>
<proteinExistence type="predicted"/>
<reference evidence="5" key="1">
    <citation type="journal article" name="DNA Res.">
        <title>The physiological potential of anammox bacteria as revealed by their core genome structure.</title>
        <authorList>
            <person name="Okubo T."/>
            <person name="Toyoda A."/>
            <person name="Fukuhara K."/>
            <person name="Uchiyama I."/>
            <person name="Harigaya Y."/>
            <person name="Kuroiwa M."/>
            <person name="Suzuki T."/>
            <person name="Murakami Y."/>
            <person name="Suwa Y."/>
            <person name="Takami H."/>
        </authorList>
    </citation>
    <scope>NUCLEOTIDE SEQUENCE</scope>
    <source>
        <strain evidence="5">317325-2</strain>
    </source>
</reference>
<dbReference type="GO" id="GO:0003677">
    <property type="term" value="F:DNA binding"/>
    <property type="evidence" value="ECO:0007669"/>
    <property type="project" value="UniProtKB-KW"/>
</dbReference>
<evidence type="ECO:0000256" key="1">
    <source>
        <dbReference type="ARBA" id="ARBA00023015"/>
    </source>
</evidence>
<dbReference type="PANTHER" id="PTHR33204:SF18">
    <property type="entry name" value="TRANSCRIPTIONAL REGULATORY PROTEIN"/>
    <property type="match status" value="1"/>
</dbReference>
<accession>A0A809S6J8</accession>
<organism evidence="5 6">
    <name type="scientific">Candidatus Nitrosymbiomonas proteolyticus</name>
    <dbReference type="NCBI Taxonomy" id="2608984"/>
    <lineage>
        <taxon>Bacteria</taxon>
        <taxon>Bacillati</taxon>
        <taxon>Armatimonadota</taxon>
        <taxon>Armatimonadota incertae sedis</taxon>
        <taxon>Candidatus Nitrosymbiomonas</taxon>
    </lineage>
</organism>
<sequence>MEMAFVCTESRLGYGIPPFSGGEVEADRTPWFVFEGPHIRLREEQIQYLSVIGERWGLVALWALCKGLVRFNAIQRACGINPNTLRQRLMEFEALGIVERRVIADVRPAVQYSLTEKGRDLIEVIRLLEVWIERCTSGTDTGDAHTRALIQAEVGESRKRKR</sequence>
<dbReference type="InterPro" id="IPR036388">
    <property type="entry name" value="WH-like_DNA-bd_sf"/>
</dbReference>
<dbReference type="InterPro" id="IPR036390">
    <property type="entry name" value="WH_DNA-bd_sf"/>
</dbReference>
<keyword evidence="1" id="KW-0805">Transcription regulation</keyword>
<dbReference type="InterPro" id="IPR002577">
    <property type="entry name" value="HTH_HxlR"/>
</dbReference>
<keyword evidence="2 5" id="KW-0238">DNA-binding</keyword>
<evidence type="ECO:0000259" key="4">
    <source>
        <dbReference type="PROSITE" id="PS51118"/>
    </source>
</evidence>
<gene>
    <name evidence="5" type="ORF">NPRO_23410</name>
</gene>
<evidence type="ECO:0000313" key="6">
    <source>
        <dbReference type="Proteomes" id="UP000662873"/>
    </source>
</evidence>
<dbReference type="AlphaFoldDB" id="A0A809S6J8"/>
<dbReference type="Proteomes" id="UP000662873">
    <property type="component" value="Chromosome"/>
</dbReference>
<name>A0A809S6J8_9BACT</name>
<feature type="domain" description="HTH hxlR-type" evidence="4">
    <location>
        <begin position="43"/>
        <end position="140"/>
    </location>
</feature>
<evidence type="ECO:0000256" key="3">
    <source>
        <dbReference type="ARBA" id="ARBA00023163"/>
    </source>
</evidence>
<protein>
    <submittedName>
        <fullName evidence="5">DNA-binding transcriptional regulator, HxlR family</fullName>
    </submittedName>
</protein>
<dbReference type="SUPFAM" id="SSF46785">
    <property type="entry name" value="Winged helix' DNA-binding domain"/>
    <property type="match status" value="1"/>
</dbReference>